<keyword evidence="3" id="KW-0862">Zinc</keyword>
<feature type="non-terminal residue" evidence="8">
    <location>
        <position position="1"/>
    </location>
</feature>
<dbReference type="PANTHER" id="PTHR14305">
    <property type="entry name" value="E3 UBIQUITIN-PROTEIN LIGASE CCNB1IP1"/>
    <property type="match status" value="1"/>
</dbReference>
<dbReference type="InterPro" id="IPR013083">
    <property type="entry name" value="Znf_RING/FYVE/PHD"/>
</dbReference>
<keyword evidence="5" id="KW-0175">Coiled coil</keyword>
<accession>A0A8H3VYQ9</accession>
<dbReference type="SUPFAM" id="SSF57850">
    <property type="entry name" value="RING/U-box"/>
    <property type="match status" value="1"/>
</dbReference>
<dbReference type="GO" id="GO:0007131">
    <property type="term" value="P:reciprocal meiotic recombination"/>
    <property type="evidence" value="ECO:0007669"/>
    <property type="project" value="InterPro"/>
</dbReference>
<dbReference type="Pfam" id="PF14634">
    <property type="entry name" value="zf-RING_5"/>
    <property type="match status" value="1"/>
</dbReference>
<dbReference type="GO" id="GO:0008270">
    <property type="term" value="F:zinc ion binding"/>
    <property type="evidence" value="ECO:0007669"/>
    <property type="project" value="UniProtKB-KW"/>
</dbReference>
<sequence>MEHPLRCNVRECRREVGQQALVTTCSHIFCVECAARHGLSGPVSDRQRKCPACRTGLQGPDDAVLANLNLAEDYKTSVLSGLSPTVIMECTGRALSFWAYQTSQEDVFQRQTVKKMTAQLKTMERRHQSAISEVIEEKETLQERLQAQVLDYSDLRRKYEELGKLYKDKCRRLNQVQDLYDKVKQRVEMGQVEAAASDAVDFQLLGPNTTQGLCEHQQEPTYLDPQRHAGPIRVYGQYGSVASREEEPWSKPGPTPG</sequence>
<evidence type="ECO:0000256" key="2">
    <source>
        <dbReference type="ARBA" id="ARBA00022771"/>
    </source>
</evidence>
<dbReference type="Proteomes" id="UP000434172">
    <property type="component" value="Unassembled WGS sequence"/>
</dbReference>
<protein>
    <recommendedName>
        <fullName evidence="7">RING-type domain-containing protein</fullName>
    </recommendedName>
</protein>
<dbReference type="PROSITE" id="PS00518">
    <property type="entry name" value="ZF_RING_1"/>
    <property type="match status" value="1"/>
</dbReference>
<evidence type="ECO:0000256" key="5">
    <source>
        <dbReference type="SAM" id="Coils"/>
    </source>
</evidence>
<comment type="caution">
    <text evidence="8">The sequence shown here is derived from an EMBL/GenBank/DDBJ whole genome shotgun (WGS) entry which is preliminary data.</text>
</comment>
<gene>
    <name evidence="8" type="ORF">GQ607_016817</name>
</gene>
<evidence type="ECO:0000313" key="8">
    <source>
        <dbReference type="EMBL" id="KAF0315951.1"/>
    </source>
</evidence>
<organism evidence="8 9">
    <name type="scientific">Colletotrichum asianum</name>
    <dbReference type="NCBI Taxonomy" id="702518"/>
    <lineage>
        <taxon>Eukaryota</taxon>
        <taxon>Fungi</taxon>
        <taxon>Dikarya</taxon>
        <taxon>Ascomycota</taxon>
        <taxon>Pezizomycotina</taxon>
        <taxon>Sordariomycetes</taxon>
        <taxon>Hypocreomycetidae</taxon>
        <taxon>Glomerellales</taxon>
        <taxon>Glomerellaceae</taxon>
        <taxon>Colletotrichum</taxon>
        <taxon>Colletotrichum gloeosporioides species complex</taxon>
    </lineage>
</organism>
<evidence type="ECO:0000256" key="4">
    <source>
        <dbReference type="PROSITE-ProRule" id="PRU00175"/>
    </source>
</evidence>
<evidence type="ECO:0000313" key="9">
    <source>
        <dbReference type="Proteomes" id="UP000434172"/>
    </source>
</evidence>
<dbReference type="PROSITE" id="PS50089">
    <property type="entry name" value="ZF_RING_2"/>
    <property type="match status" value="1"/>
</dbReference>
<evidence type="ECO:0000256" key="3">
    <source>
        <dbReference type="ARBA" id="ARBA00022833"/>
    </source>
</evidence>
<evidence type="ECO:0000256" key="6">
    <source>
        <dbReference type="SAM" id="MobiDB-lite"/>
    </source>
</evidence>
<feature type="domain" description="RING-type" evidence="7">
    <location>
        <begin position="12"/>
        <end position="54"/>
    </location>
</feature>
<evidence type="ECO:0000259" key="7">
    <source>
        <dbReference type="PROSITE" id="PS50089"/>
    </source>
</evidence>
<dbReference type="GO" id="GO:0000795">
    <property type="term" value="C:synaptonemal complex"/>
    <property type="evidence" value="ECO:0007669"/>
    <property type="project" value="InterPro"/>
</dbReference>
<dbReference type="OrthoDB" id="441210at2759"/>
<reference evidence="8 9" key="1">
    <citation type="submission" date="2019-12" db="EMBL/GenBank/DDBJ databases">
        <title>A genome sequence resource for the geographically widespread anthracnose pathogen Colletotrichum asianum.</title>
        <authorList>
            <person name="Meng Y."/>
        </authorList>
    </citation>
    <scope>NUCLEOTIDE SEQUENCE [LARGE SCALE GENOMIC DNA]</scope>
    <source>
        <strain evidence="8 9">ICMP 18580</strain>
    </source>
</reference>
<feature type="region of interest" description="Disordered" evidence="6">
    <location>
        <begin position="236"/>
        <end position="257"/>
    </location>
</feature>
<feature type="coiled-coil region" evidence="5">
    <location>
        <begin position="113"/>
        <end position="158"/>
    </location>
</feature>
<dbReference type="InterPro" id="IPR017907">
    <property type="entry name" value="Znf_RING_CS"/>
</dbReference>
<keyword evidence="1" id="KW-0479">Metal-binding</keyword>
<proteinExistence type="predicted"/>
<keyword evidence="9" id="KW-1185">Reference proteome</keyword>
<dbReference type="EMBL" id="WOWK01000178">
    <property type="protein sequence ID" value="KAF0315951.1"/>
    <property type="molecule type" value="Genomic_DNA"/>
</dbReference>
<dbReference type="InterPro" id="IPR001841">
    <property type="entry name" value="Znf_RING"/>
</dbReference>
<dbReference type="Gene3D" id="3.30.40.10">
    <property type="entry name" value="Zinc/RING finger domain, C3HC4 (zinc finger)"/>
    <property type="match status" value="1"/>
</dbReference>
<evidence type="ECO:0000256" key="1">
    <source>
        <dbReference type="ARBA" id="ARBA00022723"/>
    </source>
</evidence>
<dbReference type="GO" id="GO:0061630">
    <property type="term" value="F:ubiquitin protein ligase activity"/>
    <property type="evidence" value="ECO:0007669"/>
    <property type="project" value="InterPro"/>
</dbReference>
<dbReference type="PANTHER" id="PTHR14305:SF0">
    <property type="entry name" value="E3 UBIQUITIN-PROTEIN LIGASE CCNB1IP1"/>
    <property type="match status" value="1"/>
</dbReference>
<dbReference type="AlphaFoldDB" id="A0A8H3VYQ9"/>
<keyword evidence="2 4" id="KW-0863">Zinc-finger</keyword>
<dbReference type="InterPro" id="IPR042448">
    <property type="entry name" value="CCNB1IP1"/>
</dbReference>
<name>A0A8H3VYQ9_9PEZI</name>